<dbReference type="InterPro" id="IPR001173">
    <property type="entry name" value="Glyco_trans_2-like"/>
</dbReference>
<feature type="domain" description="Glycosyltransferase 2-like" evidence="1">
    <location>
        <begin position="5"/>
        <end position="118"/>
    </location>
</feature>
<dbReference type="InterPro" id="IPR029044">
    <property type="entry name" value="Nucleotide-diphossugar_trans"/>
</dbReference>
<dbReference type="SUPFAM" id="SSF53448">
    <property type="entry name" value="Nucleotide-diphospho-sugar transferases"/>
    <property type="match status" value="1"/>
</dbReference>
<name>A0ABT0JTD1_9ACTN</name>
<dbReference type="EC" id="2.4.-.-" evidence="2"/>
<sequence>MWVDVVTAVHAEYADYLPSAWESLRRQHHPHWTWRIQIDGPAEAIRATLAACGATDDGRVEIAAHGTREGPAVARNIALGACTAPLIQNLDADDELEPEALGALSGALAAHPDAGFAAGHARDLHPDGSLHVTPLAIPAGPLVRGALAVAWKAALPERTLPPIHPAGVMWRRTLLFTLGGWAALRGVEDTATLLAGSALATGVLLDLPTLRYRRHGAQHSRRNEKFSGGGVPVSAHLAARFVAFRRPALGRPRIVVTGRQSDQKVGVVLRRG</sequence>
<evidence type="ECO:0000259" key="1">
    <source>
        <dbReference type="Pfam" id="PF00535"/>
    </source>
</evidence>
<keyword evidence="3" id="KW-1185">Reference proteome</keyword>
<evidence type="ECO:0000313" key="3">
    <source>
        <dbReference type="Proteomes" id="UP001201873"/>
    </source>
</evidence>
<keyword evidence="2" id="KW-0808">Transferase</keyword>
<keyword evidence="2" id="KW-0328">Glycosyltransferase</keyword>
<dbReference type="GO" id="GO:0016757">
    <property type="term" value="F:glycosyltransferase activity"/>
    <property type="evidence" value="ECO:0007669"/>
    <property type="project" value="UniProtKB-KW"/>
</dbReference>
<dbReference type="Pfam" id="PF00535">
    <property type="entry name" value="Glycos_transf_2"/>
    <property type="match status" value="1"/>
</dbReference>
<proteinExistence type="predicted"/>
<comment type="caution">
    <text evidence="2">The sequence shown here is derived from an EMBL/GenBank/DDBJ whole genome shotgun (WGS) entry which is preliminary data.</text>
</comment>
<dbReference type="Gene3D" id="3.90.550.10">
    <property type="entry name" value="Spore Coat Polysaccharide Biosynthesis Protein SpsA, Chain A"/>
    <property type="match status" value="1"/>
</dbReference>
<reference evidence="2 3" key="1">
    <citation type="submission" date="2022-04" db="EMBL/GenBank/DDBJ databases">
        <title>Genome diversity in the genus Frankia.</title>
        <authorList>
            <person name="Carlos-Shanley C."/>
            <person name="Hahn D."/>
        </authorList>
    </citation>
    <scope>NUCLEOTIDE SEQUENCE [LARGE SCALE GENOMIC DNA]</scope>
    <source>
        <strain evidence="2 3">Ag45/Mut15</strain>
    </source>
</reference>
<accession>A0ABT0JTD1</accession>
<organism evidence="2 3">
    <name type="scientific">Frankia umida</name>
    <dbReference type="NCBI Taxonomy" id="573489"/>
    <lineage>
        <taxon>Bacteria</taxon>
        <taxon>Bacillati</taxon>
        <taxon>Actinomycetota</taxon>
        <taxon>Actinomycetes</taxon>
        <taxon>Frankiales</taxon>
        <taxon>Frankiaceae</taxon>
        <taxon>Frankia</taxon>
    </lineage>
</organism>
<evidence type="ECO:0000313" key="2">
    <source>
        <dbReference type="EMBL" id="MCK9874248.1"/>
    </source>
</evidence>
<dbReference type="Proteomes" id="UP001201873">
    <property type="component" value="Unassembled WGS sequence"/>
</dbReference>
<dbReference type="EMBL" id="JALKFT010000001">
    <property type="protein sequence ID" value="MCK9874248.1"/>
    <property type="molecule type" value="Genomic_DNA"/>
</dbReference>
<protein>
    <submittedName>
        <fullName evidence="2">Glycosyltransferase</fullName>
        <ecNumber evidence="2">2.4.-.-</ecNumber>
    </submittedName>
</protein>
<gene>
    <name evidence="2" type="ORF">MXD59_00345</name>
</gene>